<comment type="caution">
    <text evidence="1">The sequence shown here is derived from an EMBL/GenBank/DDBJ whole genome shotgun (WGS) entry which is preliminary data.</text>
</comment>
<dbReference type="AlphaFoldDB" id="A0A0F9I6B6"/>
<accession>A0A0F9I6B6</accession>
<gene>
    <name evidence="1" type="ORF">LCGC14_1979450</name>
</gene>
<organism evidence="1">
    <name type="scientific">marine sediment metagenome</name>
    <dbReference type="NCBI Taxonomy" id="412755"/>
    <lineage>
        <taxon>unclassified sequences</taxon>
        <taxon>metagenomes</taxon>
        <taxon>ecological metagenomes</taxon>
    </lineage>
</organism>
<proteinExistence type="predicted"/>
<reference evidence="1" key="1">
    <citation type="journal article" date="2015" name="Nature">
        <title>Complex archaea that bridge the gap between prokaryotes and eukaryotes.</title>
        <authorList>
            <person name="Spang A."/>
            <person name="Saw J.H."/>
            <person name="Jorgensen S.L."/>
            <person name="Zaremba-Niedzwiedzka K."/>
            <person name="Martijn J."/>
            <person name="Lind A.E."/>
            <person name="van Eijk R."/>
            <person name="Schleper C."/>
            <person name="Guy L."/>
            <person name="Ettema T.J."/>
        </authorList>
    </citation>
    <scope>NUCLEOTIDE SEQUENCE</scope>
</reference>
<name>A0A0F9I6B6_9ZZZZ</name>
<protein>
    <submittedName>
        <fullName evidence="1">Uncharacterized protein</fullName>
    </submittedName>
</protein>
<dbReference type="EMBL" id="LAZR01022121">
    <property type="protein sequence ID" value="KKL82972.1"/>
    <property type="molecule type" value="Genomic_DNA"/>
</dbReference>
<evidence type="ECO:0000313" key="1">
    <source>
        <dbReference type="EMBL" id="KKL82972.1"/>
    </source>
</evidence>
<sequence>MALIIEWTPEQWAQWEAWVASRPEDVAKLARDYPPNRLYRLDGNQRVVIIAYSESATLRVAVTGQYNYVVMEREVFGIKPEQLQECELPGPDETLGCFATDFGLSQEQVEHLARSRMDDLRETRTNGRIS</sequence>